<accession>A0A8D8Z3U8</accession>
<evidence type="ECO:0000313" key="1">
    <source>
        <dbReference type="EMBL" id="CAG6740449.1"/>
    </source>
</evidence>
<dbReference type="AlphaFoldDB" id="A0A8D8Z3U8"/>
<reference evidence="1" key="1">
    <citation type="submission" date="2021-05" db="EMBL/GenBank/DDBJ databases">
        <authorList>
            <person name="Alioto T."/>
            <person name="Alioto T."/>
            <person name="Gomez Garrido J."/>
        </authorList>
    </citation>
    <scope>NUCLEOTIDE SEQUENCE</scope>
</reference>
<dbReference type="EMBL" id="HBUF01419254">
    <property type="protein sequence ID" value="CAG6740449.1"/>
    <property type="molecule type" value="Transcribed_RNA"/>
</dbReference>
<protein>
    <submittedName>
        <fullName evidence="1">Uncharacterized protein</fullName>
    </submittedName>
</protein>
<proteinExistence type="predicted"/>
<name>A0A8D8Z3U8_9HEMI</name>
<sequence>MTNKNVYIIQRTHFLNDVFPIMSYMEKDKIVYLRIRKRRYYVGSKELKISHTKISQKVKEKQKRVNLRKKVPQVLQFHYIFQYFLSQSFCLFTIQKGNSISFMRS</sequence>
<organism evidence="1">
    <name type="scientific">Cacopsylla melanoneura</name>
    <dbReference type="NCBI Taxonomy" id="428564"/>
    <lineage>
        <taxon>Eukaryota</taxon>
        <taxon>Metazoa</taxon>
        <taxon>Ecdysozoa</taxon>
        <taxon>Arthropoda</taxon>
        <taxon>Hexapoda</taxon>
        <taxon>Insecta</taxon>
        <taxon>Pterygota</taxon>
        <taxon>Neoptera</taxon>
        <taxon>Paraneoptera</taxon>
        <taxon>Hemiptera</taxon>
        <taxon>Sternorrhyncha</taxon>
        <taxon>Psylloidea</taxon>
        <taxon>Psyllidae</taxon>
        <taxon>Psyllinae</taxon>
        <taxon>Cacopsylla</taxon>
    </lineage>
</organism>